<comment type="subcellular location">
    <subcellularLocation>
        <location evidence="1">Cytoplasmic vesicle</location>
    </subcellularLocation>
    <subcellularLocation>
        <location evidence="2">Golgi apparatus</location>
        <location evidence="2">trans-Golgi network</location>
    </subcellularLocation>
</comment>
<evidence type="ECO:0000313" key="7">
    <source>
        <dbReference type="EMBL" id="KAL0478717.1"/>
    </source>
</evidence>
<reference evidence="7 8" key="1">
    <citation type="submission" date="2024-03" db="EMBL/GenBank/DDBJ databases">
        <title>The Acrasis kona genome and developmental transcriptomes reveal deep origins of eukaryotic multicellular pathways.</title>
        <authorList>
            <person name="Sheikh S."/>
            <person name="Fu C.-J."/>
            <person name="Brown M.W."/>
            <person name="Baldauf S.L."/>
        </authorList>
    </citation>
    <scope>NUCLEOTIDE SEQUENCE [LARGE SCALE GENOMIC DNA]</scope>
    <source>
        <strain evidence="7 8">ATCC MYA-3509</strain>
    </source>
</reference>
<evidence type="ECO:0000256" key="2">
    <source>
        <dbReference type="ARBA" id="ARBA00004601"/>
    </source>
</evidence>
<keyword evidence="4" id="KW-0968">Cytoplasmic vesicle</keyword>
<protein>
    <recommendedName>
        <fullName evidence="6">ENTH domain-containing protein</fullName>
    </recommendedName>
</protein>
<feature type="compositionally biased region" description="Polar residues" evidence="5">
    <location>
        <begin position="423"/>
        <end position="434"/>
    </location>
</feature>
<dbReference type="InterPro" id="IPR008942">
    <property type="entry name" value="ENTH_VHS"/>
</dbReference>
<organism evidence="7 8">
    <name type="scientific">Acrasis kona</name>
    <dbReference type="NCBI Taxonomy" id="1008807"/>
    <lineage>
        <taxon>Eukaryota</taxon>
        <taxon>Discoba</taxon>
        <taxon>Heterolobosea</taxon>
        <taxon>Tetramitia</taxon>
        <taxon>Eutetramitia</taxon>
        <taxon>Acrasidae</taxon>
        <taxon>Acrasis</taxon>
    </lineage>
</organism>
<dbReference type="InterPro" id="IPR013809">
    <property type="entry name" value="ENTH"/>
</dbReference>
<dbReference type="Proteomes" id="UP001431209">
    <property type="component" value="Unassembled WGS sequence"/>
</dbReference>
<dbReference type="PANTHER" id="PTHR21514:SF0">
    <property type="entry name" value="AP-4 COMPLEX ACCESSORY SUBUNIT TEPSIN"/>
    <property type="match status" value="1"/>
</dbReference>
<feature type="region of interest" description="Disordered" evidence="5">
    <location>
        <begin position="527"/>
        <end position="555"/>
    </location>
</feature>
<dbReference type="CDD" id="cd03572">
    <property type="entry name" value="ENTH_like_Tepsin"/>
    <property type="match status" value="1"/>
</dbReference>
<proteinExistence type="predicted"/>
<feature type="compositionally biased region" description="Basic and acidic residues" evidence="5">
    <location>
        <begin position="97"/>
        <end position="109"/>
    </location>
</feature>
<dbReference type="InterPro" id="IPR035802">
    <property type="entry name" value="ENTH/VHS_tepsin"/>
</dbReference>
<feature type="compositionally biased region" description="Low complexity" evidence="5">
    <location>
        <begin position="245"/>
        <end position="273"/>
    </location>
</feature>
<dbReference type="GO" id="GO:0032588">
    <property type="term" value="C:trans-Golgi network membrane"/>
    <property type="evidence" value="ECO:0007669"/>
    <property type="project" value="TreeGrafter"/>
</dbReference>
<dbReference type="AlphaFoldDB" id="A0AAW2YRE4"/>
<evidence type="ECO:0000256" key="5">
    <source>
        <dbReference type="SAM" id="MobiDB-lite"/>
    </source>
</evidence>
<accession>A0AAW2YRE4</accession>
<dbReference type="GO" id="GO:0031410">
    <property type="term" value="C:cytoplasmic vesicle"/>
    <property type="evidence" value="ECO:0007669"/>
    <property type="project" value="UniProtKB-SubCell"/>
</dbReference>
<feature type="region of interest" description="Disordered" evidence="5">
    <location>
        <begin position="245"/>
        <end position="277"/>
    </location>
</feature>
<feature type="compositionally biased region" description="Low complexity" evidence="5">
    <location>
        <begin position="110"/>
        <end position="124"/>
    </location>
</feature>
<evidence type="ECO:0000259" key="6">
    <source>
        <dbReference type="PROSITE" id="PS50942"/>
    </source>
</evidence>
<name>A0AAW2YRE4_9EUKA</name>
<evidence type="ECO:0000313" key="8">
    <source>
        <dbReference type="Proteomes" id="UP001431209"/>
    </source>
</evidence>
<comment type="caution">
    <text evidence="7">The sequence shown here is derived from an EMBL/GenBank/DDBJ whole genome shotgun (WGS) entry which is preliminary data.</text>
</comment>
<dbReference type="InterPro" id="IPR058028">
    <property type="entry name" value="Tepsin_VHS/ENTH-like"/>
</dbReference>
<gene>
    <name evidence="7" type="ORF">AKO1_008327</name>
</gene>
<keyword evidence="3" id="KW-0333">Golgi apparatus</keyword>
<feature type="domain" description="ENTH" evidence="6">
    <location>
        <begin position="1"/>
        <end position="107"/>
    </location>
</feature>
<keyword evidence="8" id="KW-1185">Reference proteome</keyword>
<dbReference type="InterPro" id="IPR039273">
    <property type="entry name" value="TEPSIN"/>
</dbReference>
<evidence type="ECO:0000256" key="1">
    <source>
        <dbReference type="ARBA" id="ARBA00004541"/>
    </source>
</evidence>
<sequence length="658" mass="72898">MFHAIAKMTKESPTTCETVVDFLMKRLNDDSPHTKKKVLIIIKNVSAQGDHEFSKILVKKSETIKSFASYRGPSDPLHGDALNQAVRVAAQQAVEAVFERSEPSRRHYDSNNSSFSPNSAPPSSSWFGYGSNTSDDTYSSSTFNPNVSTSGIGKSSYSTAAPNSTYGGGKYEGFSNPGLAKPEVAPGVMSRIYDTTSTSISSLGSSVAGMFVRGSKKPYETDGSFLEADQSLGTYTPVSVMTNSSNSSYNPSYSGSSTWASSPLSPSSTTTASYESDQREHKLVDDFTSHTGVKLQPTRTETSKFVETATKINLVKVAQFLNEKLQDKKYQVRLKSLYAIEGLIKSNNDVKEYFFDNHSHIVEQTSAVHASVSDKAKKIVDILNADGDFVEEKPQPVVNKQKITNSIEFEPVKQHQPAPTPQPVISTQPQQPAKTSTYITFDDEDPIESISVNKPNKILLNATKTPLPSPVVPINQSPSPPQQPTKNLINIFDPYGIDEEQVEEQEQIIKQPSPPKSINSLDEVFSNYYPTTSQPTQQIQQQQQQQQPIQTERKRTNSAAIMSGFEMPNQTSPISPQVFGRGQPVFQQNAYQPQIVYVPVPMGFQPQPFYQNANVQQQQQQQRGMVPKTGQTRGFDFINKEVEEESTPFDFIKHEMRK</sequence>
<dbReference type="EMBL" id="JAOPGA020000460">
    <property type="protein sequence ID" value="KAL0478717.1"/>
    <property type="molecule type" value="Genomic_DNA"/>
</dbReference>
<feature type="region of interest" description="Disordered" evidence="5">
    <location>
        <begin position="97"/>
        <end position="124"/>
    </location>
</feature>
<feature type="compositionally biased region" description="Low complexity" evidence="5">
    <location>
        <begin position="534"/>
        <end position="550"/>
    </location>
</feature>
<feature type="region of interest" description="Disordered" evidence="5">
    <location>
        <begin position="411"/>
        <end position="434"/>
    </location>
</feature>
<evidence type="ECO:0000256" key="4">
    <source>
        <dbReference type="ARBA" id="ARBA00023329"/>
    </source>
</evidence>
<dbReference type="PROSITE" id="PS50942">
    <property type="entry name" value="ENTH"/>
    <property type="match status" value="1"/>
</dbReference>
<dbReference type="Pfam" id="PF25827">
    <property type="entry name" value="TVHS-like"/>
    <property type="match status" value="1"/>
</dbReference>
<dbReference type="PANTHER" id="PTHR21514">
    <property type="entry name" value="AP-4 COMPLEX ACCESSORY SUBUNIT TEPSIN"/>
    <property type="match status" value="1"/>
</dbReference>
<evidence type="ECO:0000256" key="3">
    <source>
        <dbReference type="ARBA" id="ARBA00023034"/>
    </source>
</evidence>
<dbReference type="Gene3D" id="1.25.40.90">
    <property type="match status" value="1"/>
</dbReference>